<evidence type="ECO:0000256" key="1">
    <source>
        <dbReference type="ARBA" id="ARBA00023015"/>
    </source>
</evidence>
<dbReference type="Gene3D" id="1.10.357.10">
    <property type="entry name" value="Tetracycline Repressor, domain 2"/>
    <property type="match status" value="1"/>
</dbReference>
<proteinExistence type="predicted"/>
<comment type="caution">
    <text evidence="6">The sequence shown here is derived from an EMBL/GenBank/DDBJ whole genome shotgun (WGS) entry which is preliminary data.</text>
</comment>
<reference evidence="6" key="1">
    <citation type="submission" date="2020-04" db="EMBL/GenBank/DDBJ databases">
        <title>Deep metagenomics examines the oral microbiome during advanced dental caries in children, revealing novel taxa and co-occurrences with host molecules.</title>
        <authorList>
            <person name="Baker J.L."/>
            <person name="Morton J.T."/>
            <person name="Dinis M."/>
            <person name="Alvarez R."/>
            <person name="Tran N.C."/>
            <person name="Knight R."/>
            <person name="Edlund A."/>
        </authorList>
    </citation>
    <scope>NUCLEOTIDE SEQUENCE</scope>
    <source>
        <strain evidence="6">JCVI_32_bin.24</strain>
    </source>
</reference>
<gene>
    <name evidence="6" type="ORF">HXL68_10690</name>
</gene>
<name>A0A930G265_9RHOO</name>
<dbReference type="EMBL" id="JABZMI010000217">
    <property type="protein sequence ID" value="MBF1165498.1"/>
    <property type="molecule type" value="Genomic_DNA"/>
</dbReference>
<keyword evidence="2 4" id="KW-0238">DNA-binding</keyword>
<evidence type="ECO:0000313" key="6">
    <source>
        <dbReference type="EMBL" id="MBF1165498.1"/>
    </source>
</evidence>
<sequence length="194" mass="21439">MNTRHDNTRQHILETGQRIIVGKGFASVGLNEILTTAGVPKGSFYHYFASKEQYGQALLQDYFDRYLADLDGLFAAEAGCGRERLMRYWQHWRDKQVDTCAEQKCLVVKLAGEVADLSDAMRITLRDGTDQVVQRIARVIGEGVADGSIPPLEPLASAQVLYQLWLGASLLGKLHRDGAALDSALAFTRAMLSP</sequence>
<dbReference type="InterPro" id="IPR001647">
    <property type="entry name" value="HTH_TetR"/>
</dbReference>
<dbReference type="AlphaFoldDB" id="A0A930G265"/>
<accession>A0A930G265</accession>
<dbReference type="Pfam" id="PF16925">
    <property type="entry name" value="TetR_C_13"/>
    <property type="match status" value="1"/>
</dbReference>
<dbReference type="InterPro" id="IPR036271">
    <property type="entry name" value="Tet_transcr_reg_TetR-rel_C_sf"/>
</dbReference>
<dbReference type="Proteomes" id="UP000718593">
    <property type="component" value="Unassembled WGS sequence"/>
</dbReference>
<dbReference type="PRINTS" id="PR00455">
    <property type="entry name" value="HTHTETR"/>
</dbReference>
<feature type="DNA-binding region" description="H-T-H motif" evidence="4">
    <location>
        <begin position="29"/>
        <end position="48"/>
    </location>
</feature>
<dbReference type="SUPFAM" id="SSF48498">
    <property type="entry name" value="Tetracyclin repressor-like, C-terminal domain"/>
    <property type="match status" value="1"/>
</dbReference>
<evidence type="ECO:0000256" key="2">
    <source>
        <dbReference type="ARBA" id="ARBA00023125"/>
    </source>
</evidence>
<dbReference type="PANTHER" id="PTHR47506">
    <property type="entry name" value="TRANSCRIPTIONAL REGULATORY PROTEIN"/>
    <property type="match status" value="1"/>
</dbReference>
<protein>
    <submittedName>
        <fullName evidence="6">TetR/AcrR family transcriptional regulator</fullName>
    </submittedName>
</protein>
<dbReference type="SUPFAM" id="SSF46689">
    <property type="entry name" value="Homeodomain-like"/>
    <property type="match status" value="1"/>
</dbReference>
<dbReference type="PROSITE" id="PS50977">
    <property type="entry name" value="HTH_TETR_2"/>
    <property type="match status" value="1"/>
</dbReference>
<evidence type="ECO:0000256" key="4">
    <source>
        <dbReference type="PROSITE-ProRule" id="PRU00335"/>
    </source>
</evidence>
<keyword evidence="1" id="KW-0805">Transcription regulation</keyword>
<dbReference type="InterPro" id="IPR011075">
    <property type="entry name" value="TetR_C"/>
</dbReference>
<dbReference type="Pfam" id="PF00440">
    <property type="entry name" value="TetR_N"/>
    <property type="match status" value="1"/>
</dbReference>
<feature type="domain" description="HTH tetR-type" evidence="5">
    <location>
        <begin position="6"/>
        <end position="66"/>
    </location>
</feature>
<evidence type="ECO:0000256" key="3">
    <source>
        <dbReference type="ARBA" id="ARBA00023163"/>
    </source>
</evidence>
<keyword evidence="3" id="KW-0804">Transcription</keyword>
<evidence type="ECO:0000313" key="7">
    <source>
        <dbReference type="Proteomes" id="UP000718593"/>
    </source>
</evidence>
<organism evidence="6 7">
    <name type="scientific">Dechloromonas agitata</name>
    <dbReference type="NCBI Taxonomy" id="73030"/>
    <lineage>
        <taxon>Bacteria</taxon>
        <taxon>Pseudomonadati</taxon>
        <taxon>Pseudomonadota</taxon>
        <taxon>Betaproteobacteria</taxon>
        <taxon>Rhodocyclales</taxon>
        <taxon>Azonexaceae</taxon>
        <taxon>Dechloromonas</taxon>
    </lineage>
</organism>
<dbReference type="PANTHER" id="PTHR47506:SF6">
    <property type="entry name" value="HTH-TYPE TRANSCRIPTIONAL REPRESSOR NEMR"/>
    <property type="match status" value="1"/>
</dbReference>
<dbReference type="GO" id="GO:0003677">
    <property type="term" value="F:DNA binding"/>
    <property type="evidence" value="ECO:0007669"/>
    <property type="project" value="UniProtKB-UniRule"/>
</dbReference>
<dbReference type="InterPro" id="IPR009057">
    <property type="entry name" value="Homeodomain-like_sf"/>
</dbReference>
<evidence type="ECO:0000259" key="5">
    <source>
        <dbReference type="PROSITE" id="PS50977"/>
    </source>
</evidence>